<evidence type="ECO:0000256" key="7">
    <source>
        <dbReference type="ARBA" id="ARBA00022692"/>
    </source>
</evidence>
<reference evidence="17 18" key="1">
    <citation type="journal article" date="2015" name="Genome Announc.">
        <title>Complete Genome Sequence of the Novel Leech Symbiont Mucinivorans hirudinis M3T.</title>
        <authorList>
            <person name="Nelson M.C."/>
            <person name="Bomar L."/>
            <person name="Graf J."/>
        </authorList>
    </citation>
    <scope>NUCLEOTIDE SEQUENCE [LARGE SCALE GENOMIC DNA]</scope>
    <source>
        <strain evidence="18">M3</strain>
    </source>
</reference>
<evidence type="ECO:0000256" key="13">
    <source>
        <dbReference type="ARBA" id="ARBA00023136"/>
    </source>
</evidence>
<dbReference type="SUPFAM" id="SSF47384">
    <property type="entry name" value="Homodimeric domain of signal transducing histidine kinase"/>
    <property type="match status" value="1"/>
</dbReference>
<evidence type="ECO:0000256" key="2">
    <source>
        <dbReference type="ARBA" id="ARBA00004651"/>
    </source>
</evidence>
<evidence type="ECO:0000313" key="18">
    <source>
        <dbReference type="Proteomes" id="UP000027616"/>
    </source>
</evidence>
<feature type="transmembrane region" description="Helical" evidence="14">
    <location>
        <begin position="562"/>
        <end position="585"/>
    </location>
</feature>
<feature type="transmembrane region" description="Helical" evidence="14">
    <location>
        <begin position="285"/>
        <end position="307"/>
    </location>
</feature>
<dbReference type="InterPro" id="IPR036097">
    <property type="entry name" value="HisK_dim/P_sf"/>
</dbReference>
<dbReference type="SMART" id="SM00387">
    <property type="entry name" value="HATPase_c"/>
    <property type="match status" value="1"/>
</dbReference>
<feature type="transmembrane region" description="Helical" evidence="14">
    <location>
        <begin position="522"/>
        <end position="541"/>
    </location>
</feature>
<dbReference type="CDD" id="cd00075">
    <property type="entry name" value="HATPase"/>
    <property type="match status" value="1"/>
</dbReference>
<feature type="transmembrane region" description="Helical" evidence="14">
    <location>
        <begin position="327"/>
        <end position="346"/>
    </location>
</feature>
<evidence type="ECO:0000256" key="8">
    <source>
        <dbReference type="ARBA" id="ARBA00022741"/>
    </source>
</evidence>
<dbReference type="Gene3D" id="1.10.287.130">
    <property type="match status" value="1"/>
</dbReference>
<dbReference type="GO" id="GO:0005886">
    <property type="term" value="C:plasma membrane"/>
    <property type="evidence" value="ECO:0007669"/>
    <property type="project" value="UniProtKB-SubCell"/>
</dbReference>
<dbReference type="InterPro" id="IPR036890">
    <property type="entry name" value="HATPase_C_sf"/>
</dbReference>
<accession>A0A060REL1</accession>
<evidence type="ECO:0000256" key="6">
    <source>
        <dbReference type="ARBA" id="ARBA00022679"/>
    </source>
</evidence>
<dbReference type="PROSITE" id="PS50885">
    <property type="entry name" value="HAMP"/>
    <property type="match status" value="1"/>
</dbReference>
<sequence>MFYLNKQQQADVQSIAGKIEYCFMQSDMLAKEWLKTEHEETFLQNLWRVGVPPEWDEREVSFMLFRGDSMLYWSNYHFTDRINIRTLTLRDELQDKSGIYVFRKFVEGEKSALIAINLSFYHNHLNDFIFDGTENISVLGRSEAMQNADSALFALSDSIFICPKVLTRTPLWVSLCGWVAVVILIILLCGWLLRITSKRNVFLLTALFLVALTTFTMLFICIFSYNEAANGWSVQKCLSTDNLTLNLNNLVIIFSFALIYAAYLFNVRHKIKYAVKRLRGVYLQYVALVLTVLFVNSVVLFFHYAMVNFIYESNTNIELYIITNWEFNTFIFYGICALFGATRILFNRFVREVYSDINIAVTIIVSTIILALMIIPVEESIRNTGYILLCFHTTFLIVSSFRIPYNKAFIINVSVFAIYIMLFSIVESDNVARRNAAEYAGQLSRKEGNTSPSFRKFSYYIVTQYNFDVNENNSFDPLQLNRVIEYKRDTSLLQDGFRHFIFHQKDEGVVVVSYRRTSLIDLIAYFAYLFFFLYFSVEVILRLVGFKWQGRLRSRFADKIRFSIVGIVVLTMLLVIVVMVINTFATFDTSRRQVINNLMRSAMESYNNYNKKYTADKDSLLISWFNSSDVSYGKMINIYDKDGNFLISSLPAGISSFKMNDNAFAELNGKQIPFYYYEFIFDKTKYNSSYIPCNRDGERIGYLNIVQPVGDGDVSSDPFMNVLANLLNILTIVILIAVILSVVLYKNLTRGVNSLSEGIGNIAALKRIEPIRENDEISVLINQYNKMLDYLEESYEKLARSEREGAWRDMALQVAHEIKNPLTPMKLKIQMLQRAKDRGLSDLDQRIDSTLVLLLEQIDLLSKIATEFSDFSRMSETKREQVSLTGMLNHIKELFDNSEEVEVELNQGESELIIMADYHQLQRVFINLVKNAIQANASIVTISVAVEQGRSVTVRVKDNGSGIADEYIDRIFEPHFTTKSSGTGLGLSIAKQIISNFSGTISVESSLGSGTTFVITMPVLM</sequence>
<evidence type="ECO:0000259" key="15">
    <source>
        <dbReference type="PROSITE" id="PS50109"/>
    </source>
</evidence>
<keyword evidence="10" id="KW-0067">ATP-binding</keyword>
<dbReference type="InterPro" id="IPR050398">
    <property type="entry name" value="HssS/ArlS-like"/>
</dbReference>
<dbReference type="CDD" id="cd00082">
    <property type="entry name" value="HisKA"/>
    <property type="match status" value="1"/>
</dbReference>
<proteinExistence type="predicted"/>
<dbReference type="EMBL" id="HG934468">
    <property type="protein sequence ID" value="CDN32779.1"/>
    <property type="molecule type" value="Genomic_DNA"/>
</dbReference>
<evidence type="ECO:0000256" key="9">
    <source>
        <dbReference type="ARBA" id="ARBA00022777"/>
    </source>
</evidence>
<keyword evidence="5" id="KW-0597">Phosphoprotein</keyword>
<dbReference type="AlphaFoldDB" id="A0A060REL1"/>
<dbReference type="STRING" id="1433126.BN938_2710"/>
<feature type="domain" description="HAMP" evidence="16">
    <location>
        <begin position="746"/>
        <end position="796"/>
    </location>
</feature>
<dbReference type="Pfam" id="PF02518">
    <property type="entry name" value="HATPase_c"/>
    <property type="match status" value="1"/>
</dbReference>
<feature type="domain" description="Histidine kinase" evidence="15">
    <location>
        <begin position="813"/>
        <end position="1021"/>
    </location>
</feature>
<dbReference type="eggNOG" id="COG5000">
    <property type="taxonomic scope" value="Bacteria"/>
</dbReference>
<organism evidence="17 18">
    <name type="scientific">Mucinivorans hirudinis</name>
    <dbReference type="NCBI Taxonomy" id="1433126"/>
    <lineage>
        <taxon>Bacteria</taxon>
        <taxon>Pseudomonadati</taxon>
        <taxon>Bacteroidota</taxon>
        <taxon>Bacteroidia</taxon>
        <taxon>Bacteroidales</taxon>
        <taxon>Rikenellaceae</taxon>
        <taxon>Mucinivorans</taxon>
    </lineage>
</organism>
<dbReference type="InterPro" id="IPR003660">
    <property type="entry name" value="HAMP_dom"/>
</dbReference>
<evidence type="ECO:0000256" key="5">
    <source>
        <dbReference type="ARBA" id="ARBA00022553"/>
    </source>
</evidence>
<dbReference type="Pfam" id="PF00512">
    <property type="entry name" value="HisKA"/>
    <property type="match status" value="1"/>
</dbReference>
<dbReference type="PRINTS" id="PR00344">
    <property type="entry name" value="BCTRLSENSOR"/>
</dbReference>
<evidence type="ECO:0000256" key="11">
    <source>
        <dbReference type="ARBA" id="ARBA00022989"/>
    </source>
</evidence>
<dbReference type="GO" id="GO:0005524">
    <property type="term" value="F:ATP binding"/>
    <property type="evidence" value="ECO:0007669"/>
    <property type="project" value="UniProtKB-KW"/>
</dbReference>
<feature type="transmembrane region" description="Helical" evidence="14">
    <location>
        <begin position="722"/>
        <end position="745"/>
    </location>
</feature>
<dbReference type="SMART" id="SM00388">
    <property type="entry name" value="HisKA"/>
    <property type="match status" value="1"/>
</dbReference>
<keyword evidence="13 14" id="KW-0472">Membrane</keyword>
<dbReference type="PANTHER" id="PTHR45528:SF1">
    <property type="entry name" value="SENSOR HISTIDINE KINASE CPXA"/>
    <property type="match status" value="1"/>
</dbReference>
<dbReference type="KEGG" id="rbc:BN938_2710"/>
<dbReference type="Gene3D" id="6.10.340.10">
    <property type="match status" value="1"/>
</dbReference>
<evidence type="ECO:0000259" key="16">
    <source>
        <dbReference type="PROSITE" id="PS50885"/>
    </source>
</evidence>
<dbReference type="InterPro" id="IPR003594">
    <property type="entry name" value="HATPase_dom"/>
</dbReference>
<comment type="catalytic activity">
    <reaction evidence="1">
        <text>ATP + protein L-histidine = ADP + protein N-phospho-L-histidine.</text>
        <dbReference type="EC" id="2.7.13.3"/>
    </reaction>
</comment>
<keyword evidence="11 14" id="KW-1133">Transmembrane helix</keyword>
<keyword evidence="7 14" id="KW-0812">Transmembrane</keyword>
<dbReference type="Gene3D" id="3.30.565.10">
    <property type="entry name" value="Histidine kinase-like ATPase, C-terminal domain"/>
    <property type="match status" value="1"/>
</dbReference>
<feature type="transmembrane region" description="Helical" evidence="14">
    <location>
        <begin position="171"/>
        <end position="193"/>
    </location>
</feature>
<dbReference type="EC" id="2.7.13.3" evidence="3"/>
<evidence type="ECO:0000256" key="10">
    <source>
        <dbReference type="ARBA" id="ARBA00022840"/>
    </source>
</evidence>
<evidence type="ECO:0000313" key="17">
    <source>
        <dbReference type="EMBL" id="CDN32779.1"/>
    </source>
</evidence>
<evidence type="ECO:0000256" key="4">
    <source>
        <dbReference type="ARBA" id="ARBA00022475"/>
    </source>
</evidence>
<keyword evidence="9" id="KW-0418">Kinase</keyword>
<protein>
    <recommendedName>
        <fullName evidence="3">histidine kinase</fullName>
        <ecNumber evidence="3">2.7.13.3</ecNumber>
    </recommendedName>
</protein>
<dbReference type="PROSITE" id="PS50109">
    <property type="entry name" value="HIS_KIN"/>
    <property type="match status" value="1"/>
</dbReference>
<dbReference type="HOGENOM" id="CLU_295928_0_0_10"/>
<keyword evidence="6 17" id="KW-0808">Transferase</keyword>
<dbReference type="SUPFAM" id="SSF55874">
    <property type="entry name" value="ATPase domain of HSP90 chaperone/DNA topoisomerase II/histidine kinase"/>
    <property type="match status" value="1"/>
</dbReference>
<feature type="transmembrane region" description="Helical" evidence="14">
    <location>
        <begin position="383"/>
        <end position="401"/>
    </location>
</feature>
<keyword evidence="18" id="KW-1185">Reference proteome</keyword>
<dbReference type="Proteomes" id="UP000027616">
    <property type="component" value="Chromosome I"/>
</dbReference>
<feature type="transmembrane region" description="Helical" evidence="14">
    <location>
        <begin position="358"/>
        <end position="377"/>
    </location>
</feature>
<comment type="subcellular location">
    <subcellularLocation>
        <location evidence="2">Cell membrane</location>
        <topology evidence="2">Multi-pass membrane protein</topology>
    </subcellularLocation>
</comment>
<evidence type="ECO:0000256" key="12">
    <source>
        <dbReference type="ARBA" id="ARBA00023012"/>
    </source>
</evidence>
<name>A0A060REL1_9BACT</name>
<dbReference type="GO" id="GO:0000155">
    <property type="term" value="F:phosphorelay sensor kinase activity"/>
    <property type="evidence" value="ECO:0007669"/>
    <property type="project" value="InterPro"/>
</dbReference>
<evidence type="ECO:0000256" key="14">
    <source>
        <dbReference type="SAM" id="Phobius"/>
    </source>
</evidence>
<feature type="transmembrane region" description="Helical" evidence="14">
    <location>
        <begin position="408"/>
        <end position="426"/>
    </location>
</feature>
<dbReference type="InterPro" id="IPR003661">
    <property type="entry name" value="HisK_dim/P_dom"/>
</dbReference>
<keyword evidence="4" id="KW-1003">Cell membrane</keyword>
<feature type="transmembrane region" description="Helical" evidence="14">
    <location>
        <begin position="200"/>
        <end position="225"/>
    </location>
</feature>
<dbReference type="PANTHER" id="PTHR45528">
    <property type="entry name" value="SENSOR HISTIDINE KINASE CPXA"/>
    <property type="match status" value="1"/>
</dbReference>
<evidence type="ECO:0000256" key="1">
    <source>
        <dbReference type="ARBA" id="ARBA00000085"/>
    </source>
</evidence>
<evidence type="ECO:0000256" key="3">
    <source>
        <dbReference type="ARBA" id="ARBA00012438"/>
    </source>
</evidence>
<keyword evidence="8" id="KW-0547">Nucleotide-binding</keyword>
<gene>
    <name evidence="17" type="ORF">BN938_2710</name>
</gene>
<feature type="transmembrane region" description="Helical" evidence="14">
    <location>
        <begin position="245"/>
        <end position="265"/>
    </location>
</feature>
<keyword evidence="12" id="KW-0902">Two-component regulatory system</keyword>
<dbReference type="InterPro" id="IPR004358">
    <property type="entry name" value="Sig_transdc_His_kin-like_C"/>
</dbReference>
<dbReference type="InterPro" id="IPR005467">
    <property type="entry name" value="His_kinase_dom"/>
</dbReference>